<feature type="region of interest" description="Disordered" evidence="3">
    <location>
        <begin position="377"/>
        <end position="405"/>
    </location>
</feature>
<dbReference type="Proteomes" id="UP001163846">
    <property type="component" value="Unassembled WGS sequence"/>
</dbReference>
<dbReference type="Gene3D" id="2.30.38.10">
    <property type="entry name" value="Luciferase, Domain 3"/>
    <property type="match status" value="1"/>
</dbReference>
<evidence type="ECO:0000256" key="1">
    <source>
        <dbReference type="ARBA" id="ARBA00006432"/>
    </source>
</evidence>
<dbReference type="InterPro" id="IPR045851">
    <property type="entry name" value="AMP-bd_C_sf"/>
</dbReference>
<name>A0AA38P2M3_9AGAR</name>
<dbReference type="PANTHER" id="PTHR24096:SF149">
    <property type="entry name" value="AMP-BINDING DOMAIN-CONTAINING PROTEIN-RELATED"/>
    <property type="match status" value="1"/>
</dbReference>
<evidence type="ECO:0000256" key="3">
    <source>
        <dbReference type="SAM" id="MobiDB-lite"/>
    </source>
</evidence>
<dbReference type="InterPro" id="IPR000873">
    <property type="entry name" value="AMP-dep_synth/lig_dom"/>
</dbReference>
<keyword evidence="2" id="KW-0436">Ligase</keyword>
<feature type="compositionally biased region" description="Low complexity" evidence="3">
    <location>
        <begin position="531"/>
        <end position="545"/>
    </location>
</feature>
<comment type="caution">
    <text evidence="5">The sequence shown here is derived from an EMBL/GenBank/DDBJ whole genome shotgun (WGS) entry which is preliminary data.</text>
</comment>
<dbReference type="Pfam" id="PF00501">
    <property type="entry name" value="AMP-binding"/>
    <property type="match status" value="1"/>
</dbReference>
<organism evidence="5 6">
    <name type="scientific">Lentinula raphanica</name>
    <dbReference type="NCBI Taxonomy" id="153919"/>
    <lineage>
        <taxon>Eukaryota</taxon>
        <taxon>Fungi</taxon>
        <taxon>Dikarya</taxon>
        <taxon>Basidiomycota</taxon>
        <taxon>Agaricomycotina</taxon>
        <taxon>Agaricomycetes</taxon>
        <taxon>Agaricomycetidae</taxon>
        <taxon>Agaricales</taxon>
        <taxon>Marasmiineae</taxon>
        <taxon>Omphalotaceae</taxon>
        <taxon>Lentinula</taxon>
    </lineage>
</organism>
<dbReference type="PROSITE" id="PS00455">
    <property type="entry name" value="AMP_BINDING"/>
    <property type="match status" value="1"/>
</dbReference>
<evidence type="ECO:0000313" key="5">
    <source>
        <dbReference type="EMBL" id="KAJ3835030.1"/>
    </source>
</evidence>
<evidence type="ECO:0000313" key="6">
    <source>
        <dbReference type="Proteomes" id="UP001163846"/>
    </source>
</evidence>
<evidence type="ECO:0000256" key="2">
    <source>
        <dbReference type="ARBA" id="ARBA00022598"/>
    </source>
</evidence>
<keyword evidence="6" id="KW-1185">Reference proteome</keyword>
<accession>A0AA38P2M3</accession>
<sequence length="648" mass="71666">MLLKSLFPDPPPVPDTNAHNFFFRRPEQSQWPDHDMFIDIDGKTERRRSFRDVLGRVEDAYTAFASPALDHGLEFRPGGESGGDMVGIMSENSSDYFVLVHALIANTTPFALISAYSTRFELLHAFKLAKITRLFVQPKYLHRALSVAKEVGLSPSNVYIIGAHVSGYQSLGGMIARVRRGQKTKSDEKEIEKRIQPKPATKDTLAYLVFSSGTSGLPKAVMITHGNLMYSLLQIIVRLQAAAPYAPPPPSMPPVCLAFLPMHHSYGLHVYCFQSLLAPVQLVMLPKWNIDLALYAIPKYKITTLPLIPSLVHQLINHPNISSVDLSSLKTAGSGAAYLPPPLAEKFRAIMPGAMVSEGYGMSECTISAVNQNILGTPLSKPKPKSSDSEPQSQPEYEALAPPGSTGILLPGMQARLVREDGTEADYNEVGELWLKGGNVARGYWGNEKATREGFVDDERGEGRWLRTGDRFSVNEDGCFFFADRAKDTLKISGIQVSPSEIETVLLSHPQKLIIDAAVAGVTSDPNDPGVDAVDSVDSASSEASRTTEGFGQAMRRPRLEDEKVPRAWVVLSATGKKMYKQDKRAVVNVLEEWQKENLSRYKWTRGGIEFVKEIPKSPTGKTLRRVLVDRYEQERKKNSKRGVKSKL</sequence>
<reference evidence="5" key="1">
    <citation type="submission" date="2022-08" db="EMBL/GenBank/DDBJ databases">
        <authorList>
            <consortium name="DOE Joint Genome Institute"/>
            <person name="Min B."/>
            <person name="Riley R."/>
            <person name="Sierra-Patev S."/>
            <person name="Naranjo-Ortiz M."/>
            <person name="Looney B."/>
            <person name="Konkel Z."/>
            <person name="Slot J.C."/>
            <person name="Sakamoto Y."/>
            <person name="Steenwyk J.L."/>
            <person name="Rokas A."/>
            <person name="Carro J."/>
            <person name="Camarero S."/>
            <person name="Ferreira P."/>
            <person name="Molpeceres G."/>
            <person name="Ruiz-Duenas F.J."/>
            <person name="Serrano A."/>
            <person name="Henrissat B."/>
            <person name="Drula E."/>
            <person name="Hughes K.W."/>
            <person name="Mata J.L."/>
            <person name="Ishikawa N.K."/>
            <person name="Vargas-Isla R."/>
            <person name="Ushijima S."/>
            <person name="Smith C.A."/>
            <person name="Ahrendt S."/>
            <person name="Andreopoulos W."/>
            <person name="He G."/>
            <person name="Labutti K."/>
            <person name="Lipzen A."/>
            <person name="Ng V."/>
            <person name="Sandor L."/>
            <person name="Barry K."/>
            <person name="Martinez A.T."/>
            <person name="Xiao Y."/>
            <person name="Gibbons J.G."/>
            <person name="Terashima K."/>
            <person name="Hibbett D.S."/>
            <person name="Grigoriev I.V."/>
        </authorList>
    </citation>
    <scope>NUCLEOTIDE SEQUENCE</scope>
    <source>
        <strain evidence="5">TFB9207</strain>
    </source>
</reference>
<dbReference type="EMBL" id="MU806455">
    <property type="protein sequence ID" value="KAJ3835030.1"/>
    <property type="molecule type" value="Genomic_DNA"/>
</dbReference>
<dbReference type="AlphaFoldDB" id="A0AA38P2M3"/>
<gene>
    <name evidence="5" type="ORF">F5878DRAFT_330957</name>
</gene>
<protein>
    <recommendedName>
        <fullName evidence="4">AMP-dependent synthetase/ligase domain-containing protein</fullName>
    </recommendedName>
</protein>
<dbReference type="Gene3D" id="3.30.300.30">
    <property type="match status" value="1"/>
</dbReference>
<dbReference type="GO" id="GO:0016405">
    <property type="term" value="F:CoA-ligase activity"/>
    <property type="evidence" value="ECO:0007669"/>
    <property type="project" value="TreeGrafter"/>
</dbReference>
<dbReference type="Gene3D" id="3.40.50.980">
    <property type="match status" value="2"/>
</dbReference>
<evidence type="ECO:0000259" key="4">
    <source>
        <dbReference type="Pfam" id="PF00501"/>
    </source>
</evidence>
<feature type="domain" description="AMP-dependent synthetase/ligase" evidence="4">
    <location>
        <begin position="80"/>
        <end position="445"/>
    </location>
</feature>
<dbReference type="InterPro" id="IPR020845">
    <property type="entry name" value="AMP-binding_CS"/>
</dbReference>
<comment type="similarity">
    <text evidence="1">Belongs to the ATP-dependent AMP-binding enzyme family.</text>
</comment>
<dbReference type="PANTHER" id="PTHR24096">
    <property type="entry name" value="LONG-CHAIN-FATTY-ACID--COA LIGASE"/>
    <property type="match status" value="1"/>
</dbReference>
<proteinExistence type="inferred from homology"/>
<feature type="region of interest" description="Disordered" evidence="3">
    <location>
        <begin position="525"/>
        <end position="559"/>
    </location>
</feature>
<dbReference type="SUPFAM" id="SSF56801">
    <property type="entry name" value="Acetyl-CoA synthetase-like"/>
    <property type="match status" value="1"/>
</dbReference>